<dbReference type="PANTHER" id="PTHR34354">
    <property type="entry name" value="NADPH-DEPENDENT 7-CYANO-7-DEAZAGUANINE REDUCTASE"/>
    <property type="match status" value="1"/>
</dbReference>
<comment type="function">
    <text evidence="5">Catalyzes the NADPH-dependent reduction of 7-cyano-7-deazaguanine (preQ0) to 7-aminomethyl-7-deazaguanine (preQ1).</text>
</comment>
<keyword evidence="2 5" id="KW-0671">Queuosine biosynthesis</keyword>
<comment type="catalytic activity">
    <reaction evidence="5">
        <text>7-aminomethyl-7-carbaguanine + 2 NADP(+) = 7-cyano-7-carbaguanine + 2 NADPH + 3 H(+)</text>
        <dbReference type="Rhea" id="RHEA:13409"/>
        <dbReference type="ChEBI" id="CHEBI:15378"/>
        <dbReference type="ChEBI" id="CHEBI:45075"/>
        <dbReference type="ChEBI" id="CHEBI:57783"/>
        <dbReference type="ChEBI" id="CHEBI:58349"/>
        <dbReference type="ChEBI" id="CHEBI:58703"/>
        <dbReference type="EC" id="1.7.1.13"/>
    </reaction>
</comment>
<comment type="pathway">
    <text evidence="5">tRNA modification; tRNA-queuosine biosynthesis.</text>
</comment>
<evidence type="ECO:0000256" key="4">
    <source>
        <dbReference type="ARBA" id="ARBA00023002"/>
    </source>
</evidence>
<dbReference type="InterPro" id="IPR029500">
    <property type="entry name" value="QueF"/>
</dbReference>
<keyword evidence="8" id="KW-1185">Reference proteome</keyword>
<dbReference type="InterPro" id="IPR016428">
    <property type="entry name" value="QueF_type2"/>
</dbReference>
<comment type="similarity">
    <text evidence="5">Belongs to the GTP cyclohydrolase I family. QueF type 2 subfamily.</text>
</comment>
<feature type="active site" description="Thioimide intermediate" evidence="5">
    <location>
        <position position="188"/>
    </location>
</feature>
<protein>
    <recommendedName>
        <fullName evidence="5">NADPH-dependent 7-cyano-7-deazaguanine reductase</fullName>
        <ecNumber evidence="5">1.7.1.13</ecNumber>
    </recommendedName>
    <alternativeName>
        <fullName evidence="5">7-cyano-7-carbaguanine reductase</fullName>
    </alternativeName>
    <alternativeName>
        <fullName evidence="5">NADPH-dependent nitrile oxidoreductase</fullName>
    </alternativeName>
    <alternativeName>
        <fullName evidence="5">PreQ(0) reductase</fullName>
    </alternativeName>
</protein>
<dbReference type="HAMAP" id="MF_00817">
    <property type="entry name" value="QueF_type2"/>
    <property type="match status" value="1"/>
</dbReference>
<name>A0A7Z2YCV5_9VIBR</name>
<dbReference type="UniPathway" id="UPA00392"/>
<sequence length="281" mass="31764">MSKYSDAKELAGLTLGQKTEYANQYDASLLQPVPRSLNRDDLELGDSLPFQGCDVWTLYELSWLNSKGLPQVAIGNVSIPATSPNLIESKSFKLYLNSYNQTRFANWDAVQSQLINDLSQCAGGEVSVEILPVQAFTQTPVVTMAGECIDDQDIEIDSYDFDATLIENATSDEIVTEQLHSHLLKSNCLITNQPDWGSVEIQYTGNKIDREALLRYLVSFREHNEFHEQCVERIFTDIMKYCQPTELTVYARYTRRGGLDINPFRSNVTAQPLNNARMARQ</sequence>
<dbReference type="GO" id="GO:0008616">
    <property type="term" value="P:tRNA queuosine(34) biosynthetic process"/>
    <property type="evidence" value="ECO:0007669"/>
    <property type="project" value="UniProtKB-UniRule"/>
</dbReference>
<keyword evidence="4 5" id="KW-0560">Oxidoreductase</keyword>
<dbReference type="GO" id="GO:0005737">
    <property type="term" value="C:cytoplasm"/>
    <property type="evidence" value="ECO:0007669"/>
    <property type="project" value="UniProtKB-SubCell"/>
</dbReference>
<feature type="binding site" evidence="5">
    <location>
        <begin position="89"/>
        <end position="90"/>
    </location>
    <ligand>
        <name>NADPH</name>
        <dbReference type="ChEBI" id="CHEBI:57783"/>
    </ligand>
</feature>
<dbReference type="Pfam" id="PF14819">
    <property type="entry name" value="QueF_N"/>
    <property type="match status" value="1"/>
</dbReference>
<dbReference type="SUPFAM" id="SSF55620">
    <property type="entry name" value="Tetrahydrobiopterin biosynthesis enzymes-like"/>
    <property type="match status" value="1"/>
</dbReference>
<evidence type="ECO:0000256" key="5">
    <source>
        <dbReference type="HAMAP-Rule" id="MF_00817"/>
    </source>
</evidence>
<dbReference type="AlphaFoldDB" id="A0A7Z2YCV5"/>
<evidence type="ECO:0000313" key="7">
    <source>
        <dbReference type="EMBL" id="QIA62687.1"/>
    </source>
</evidence>
<evidence type="ECO:0000259" key="6">
    <source>
        <dbReference type="Pfam" id="PF14819"/>
    </source>
</evidence>
<feature type="domain" description="NADPH-dependent 7-cyano-7-deazaguanine reductase N-terminal" evidence="6">
    <location>
        <begin position="21"/>
        <end position="130"/>
    </location>
</feature>
<dbReference type="RefSeq" id="WP_164647582.1">
    <property type="nucleotide sequence ID" value="NZ_CP047475.1"/>
</dbReference>
<dbReference type="NCBIfam" id="TIGR03138">
    <property type="entry name" value="QueF"/>
    <property type="match status" value="1"/>
</dbReference>
<accession>A0A7Z2YCV5</accession>
<feature type="binding site" evidence="5">
    <location>
        <begin position="87"/>
        <end position="89"/>
    </location>
    <ligand>
        <name>substrate</name>
    </ligand>
</feature>
<dbReference type="InterPro" id="IPR050084">
    <property type="entry name" value="NADPH_dep_7-cyano-7-deazaG_red"/>
</dbReference>
<dbReference type="Proteomes" id="UP000464262">
    <property type="component" value="Chromosome 1"/>
</dbReference>
<dbReference type="KEGG" id="vas:GT360_03785"/>
<evidence type="ECO:0000256" key="3">
    <source>
        <dbReference type="ARBA" id="ARBA00022857"/>
    </source>
</evidence>
<comment type="subcellular location">
    <subcellularLocation>
        <location evidence="5">Cytoplasm</location>
    </subcellularLocation>
</comment>
<dbReference type="PIRSF" id="PIRSF004750">
    <property type="entry name" value="Nitrile_oxidored_YqcD_prd"/>
    <property type="match status" value="1"/>
</dbReference>
<feature type="binding site" evidence="5">
    <location>
        <begin position="227"/>
        <end position="228"/>
    </location>
    <ligand>
        <name>substrate</name>
    </ligand>
</feature>
<dbReference type="EMBL" id="CP047475">
    <property type="protein sequence ID" value="QIA62687.1"/>
    <property type="molecule type" value="Genomic_DNA"/>
</dbReference>
<dbReference type="Gene3D" id="3.30.1130.10">
    <property type="match status" value="2"/>
</dbReference>
<dbReference type="Pfam" id="PF14489">
    <property type="entry name" value="QueF"/>
    <property type="match status" value="1"/>
</dbReference>
<keyword evidence="1 5" id="KW-0963">Cytoplasm</keyword>
<dbReference type="InterPro" id="IPR029139">
    <property type="entry name" value="QueF_N"/>
</dbReference>
<dbReference type="PANTHER" id="PTHR34354:SF1">
    <property type="entry name" value="NADPH-DEPENDENT 7-CYANO-7-DEAZAGUANINE REDUCTASE"/>
    <property type="match status" value="1"/>
</dbReference>
<evidence type="ECO:0000313" key="8">
    <source>
        <dbReference type="Proteomes" id="UP000464262"/>
    </source>
</evidence>
<evidence type="ECO:0000256" key="1">
    <source>
        <dbReference type="ARBA" id="ARBA00022490"/>
    </source>
</evidence>
<keyword evidence="3 5" id="KW-0521">NADP</keyword>
<comment type="subunit">
    <text evidence="5">Homodimer.</text>
</comment>
<dbReference type="GO" id="GO:0033739">
    <property type="term" value="F:preQ1 synthase activity"/>
    <property type="evidence" value="ECO:0007669"/>
    <property type="project" value="UniProtKB-UniRule"/>
</dbReference>
<dbReference type="EC" id="1.7.1.13" evidence="5"/>
<gene>
    <name evidence="5 7" type="primary">queF</name>
    <name evidence="7" type="ORF">GT360_03785</name>
</gene>
<organism evidence="7 8">
    <name type="scientific">Vibrio astriarenae</name>
    <dbReference type="NCBI Taxonomy" id="1481923"/>
    <lineage>
        <taxon>Bacteria</taxon>
        <taxon>Pseudomonadati</taxon>
        <taxon>Pseudomonadota</taxon>
        <taxon>Gammaproteobacteria</taxon>
        <taxon>Vibrionales</taxon>
        <taxon>Vibrionaceae</taxon>
        <taxon>Vibrio</taxon>
    </lineage>
</organism>
<feature type="binding site" evidence="5">
    <location>
        <begin position="256"/>
        <end position="257"/>
    </location>
    <ligand>
        <name>NADPH</name>
        <dbReference type="ChEBI" id="CHEBI:57783"/>
    </ligand>
</feature>
<proteinExistence type="inferred from homology"/>
<reference evidence="7 8" key="1">
    <citation type="submission" date="2020-01" db="EMBL/GenBank/DDBJ databases">
        <title>Whole genome and functional gene identification of agarase of Vibrio HN897.</title>
        <authorList>
            <person name="Liu Y."/>
            <person name="Zhao Z."/>
        </authorList>
    </citation>
    <scope>NUCLEOTIDE SEQUENCE [LARGE SCALE GENOMIC DNA]</scope>
    <source>
        <strain evidence="7 8">HN897</strain>
    </source>
</reference>
<evidence type="ECO:0000256" key="2">
    <source>
        <dbReference type="ARBA" id="ARBA00022785"/>
    </source>
</evidence>
<feature type="active site" description="Proton donor" evidence="5">
    <location>
        <position position="195"/>
    </location>
</feature>
<dbReference type="InterPro" id="IPR043133">
    <property type="entry name" value="GTP-CH-I_C/QueF"/>
</dbReference>